<accession>A0ABM8P1M7</accession>
<dbReference type="InterPro" id="IPR023546">
    <property type="entry name" value="MGMT"/>
</dbReference>
<dbReference type="GO" id="GO:0003908">
    <property type="term" value="F:methylated-DNA-[protein]-cysteine S-methyltransferase activity"/>
    <property type="evidence" value="ECO:0007669"/>
    <property type="project" value="UniProtKB-EC"/>
</dbReference>
<feature type="region of interest" description="Disordered" evidence="3">
    <location>
        <begin position="163"/>
        <end position="188"/>
    </location>
</feature>
<dbReference type="PANTHER" id="PTHR10815:SF5">
    <property type="entry name" value="METHYLATED-DNA--PROTEIN-CYSTEINE METHYLTRANSFERASE"/>
    <property type="match status" value="1"/>
</dbReference>
<evidence type="ECO:0000256" key="2">
    <source>
        <dbReference type="HAMAP-Rule" id="MF_00772"/>
    </source>
</evidence>
<keyword evidence="2" id="KW-0963">Cytoplasm</keyword>
<dbReference type="NCBIfam" id="TIGR00589">
    <property type="entry name" value="ogt"/>
    <property type="match status" value="1"/>
</dbReference>
<comment type="caution">
    <text evidence="6">The sequence shown here is derived from an EMBL/GenBank/DDBJ whole genome shotgun (WGS) entry which is preliminary data.</text>
</comment>
<dbReference type="InterPro" id="IPR036631">
    <property type="entry name" value="MGMT_N_sf"/>
</dbReference>
<feature type="active site" description="Nucleophile; methyl group acceptor" evidence="2">
    <location>
        <position position="130"/>
    </location>
</feature>
<feature type="domain" description="Methylated-DNA-[protein]-cysteine S-methyltransferase DNA binding" evidence="4">
    <location>
        <begin position="79"/>
        <end position="158"/>
    </location>
</feature>
<dbReference type="InterPro" id="IPR008332">
    <property type="entry name" value="MethylG_MeTrfase_N"/>
</dbReference>
<dbReference type="Pfam" id="PF02870">
    <property type="entry name" value="Methyltransf_1N"/>
    <property type="match status" value="1"/>
</dbReference>
<evidence type="ECO:0000259" key="5">
    <source>
        <dbReference type="Pfam" id="PF02870"/>
    </source>
</evidence>
<dbReference type="EMBL" id="CAJHCP010000013">
    <property type="protein sequence ID" value="CAD6553475.1"/>
    <property type="molecule type" value="Genomic_DNA"/>
</dbReference>
<dbReference type="SUPFAM" id="SSF53155">
    <property type="entry name" value="Methylated DNA-protein cysteine methyltransferase domain"/>
    <property type="match status" value="1"/>
</dbReference>
<dbReference type="GO" id="GO:0032259">
    <property type="term" value="P:methylation"/>
    <property type="evidence" value="ECO:0007669"/>
    <property type="project" value="UniProtKB-KW"/>
</dbReference>
<dbReference type="Proteomes" id="UP000598032">
    <property type="component" value="Unassembled WGS sequence"/>
</dbReference>
<feature type="compositionally biased region" description="Basic and acidic residues" evidence="3">
    <location>
        <begin position="179"/>
        <end position="188"/>
    </location>
</feature>
<keyword evidence="2" id="KW-0234">DNA repair</keyword>
<dbReference type="Gene3D" id="3.30.160.70">
    <property type="entry name" value="Methylated DNA-protein cysteine methyltransferase domain"/>
    <property type="match status" value="1"/>
</dbReference>
<organism evidence="6 7">
    <name type="scientific">Paraburkholderia metrosideri</name>
    <dbReference type="NCBI Taxonomy" id="580937"/>
    <lineage>
        <taxon>Bacteria</taxon>
        <taxon>Pseudomonadati</taxon>
        <taxon>Pseudomonadota</taxon>
        <taxon>Betaproteobacteria</taxon>
        <taxon>Burkholderiales</taxon>
        <taxon>Burkholderiaceae</taxon>
        <taxon>Paraburkholderia</taxon>
    </lineage>
</organism>
<proteinExistence type="inferred from homology"/>
<name>A0ABM8P1M7_9BURK</name>
<dbReference type="Pfam" id="PF01035">
    <property type="entry name" value="DNA_binding_1"/>
    <property type="match status" value="1"/>
</dbReference>
<dbReference type="PANTHER" id="PTHR10815">
    <property type="entry name" value="METHYLATED-DNA--PROTEIN-CYSTEINE METHYLTRANSFERASE"/>
    <property type="match status" value="1"/>
</dbReference>
<sequence length="188" mass="20735">MAHFYKVIDSPIGMLKLVANENRLAAILWEAEKDGRVRLGPMTEDPKRPILVKAARQLREYFSGQRTHFDLELDFSGTDFQKKVWEALLGIPFGETRTYAELAEQLGNAKAARAVGAANGKNPIAIVTPCHRVIGTQGELTGFAGGLNAKQTLLSIEGQPELSMKKHSGHREQMPAPLTRKDLITDES</sequence>
<dbReference type="EC" id="2.1.1.63" evidence="2"/>
<reference evidence="6 7" key="1">
    <citation type="submission" date="2020-10" db="EMBL/GenBank/DDBJ databases">
        <authorList>
            <person name="Peeters C."/>
        </authorList>
    </citation>
    <scope>NUCLEOTIDE SEQUENCE [LARGE SCALE GENOMIC DNA]</scope>
    <source>
        <strain evidence="6 7">LMG 28140</strain>
    </source>
</reference>
<dbReference type="Gene3D" id="1.10.10.10">
    <property type="entry name" value="Winged helix-like DNA-binding domain superfamily/Winged helix DNA-binding domain"/>
    <property type="match status" value="1"/>
</dbReference>
<dbReference type="SUPFAM" id="SSF46767">
    <property type="entry name" value="Methylated DNA-protein cysteine methyltransferase, C-terminal domain"/>
    <property type="match status" value="1"/>
</dbReference>
<keyword evidence="2 6" id="KW-0489">Methyltransferase</keyword>
<comment type="catalytic activity">
    <reaction evidence="2">
        <text>a 4-O-methyl-thymidine in DNA + L-cysteinyl-[protein] = a thymidine in DNA + S-methyl-L-cysteinyl-[protein]</text>
        <dbReference type="Rhea" id="RHEA:53428"/>
        <dbReference type="Rhea" id="RHEA-COMP:10131"/>
        <dbReference type="Rhea" id="RHEA-COMP:10132"/>
        <dbReference type="Rhea" id="RHEA-COMP:13555"/>
        <dbReference type="Rhea" id="RHEA-COMP:13556"/>
        <dbReference type="ChEBI" id="CHEBI:29950"/>
        <dbReference type="ChEBI" id="CHEBI:82612"/>
        <dbReference type="ChEBI" id="CHEBI:137386"/>
        <dbReference type="ChEBI" id="CHEBI:137387"/>
        <dbReference type="EC" id="2.1.1.63"/>
    </reaction>
</comment>
<evidence type="ECO:0000313" key="6">
    <source>
        <dbReference type="EMBL" id="CAD6553475.1"/>
    </source>
</evidence>
<protein>
    <recommendedName>
        <fullName evidence="2">Methylated-DNA--protein-cysteine methyltransferase</fullName>
        <ecNumber evidence="2">2.1.1.63</ecNumber>
    </recommendedName>
    <alternativeName>
        <fullName evidence="2">6-O-methylguanine-DNA methyltransferase</fullName>
        <shortName evidence="2">MGMT</shortName>
    </alternativeName>
    <alternativeName>
        <fullName evidence="2">O-6-methylguanine-DNA-alkyltransferase</fullName>
    </alternativeName>
</protein>
<gene>
    <name evidence="6" type="primary">ogt_3</name>
    <name evidence="6" type="ORF">LMG28140_05295</name>
</gene>
<comment type="function">
    <text evidence="2">Involved in the cellular defense against the biological effects of O6-methylguanine (O6-MeG) and O4-methylthymine (O4-MeT) in DNA. Repairs the methylated nucleobase in DNA by stoichiometrically transferring the methyl group to a cysteine residue in the enzyme. This is a suicide reaction: the enzyme is irreversibly inactivated.</text>
</comment>
<dbReference type="HAMAP" id="MF_00772">
    <property type="entry name" value="OGT"/>
    <property type="match status" value="1"/>
</dbReference>
<comment type="miscellaneous">
    <text evidence="2">This enzyme catalyzes only one turnover and therefore is not strictly catalytic. According to one definition, an enzyme is a biocatalyst that acts repeatedly and over many reaction cycles.</text>
</comment>
<dbReference type="InterPro" id="IPR014048">
    <property type="entry name" value="MethylDNA_cys_MeTrfase_DNA-bd"/>
</dbReference>
<evidence type="ECO:0000259" key="4">
    <source>
        <dbReference type="Pfam" id="PF01035"/>
    </source>
</evidence>
<feature type="domain" description="Methylguanine DNA methyltransferase ribonuclease-like" evidence="5">
    <location>
        <begin position="4"/>
        <end position="75"/>
    </location>
</feature>
<dbReference type="RefSeq" id="WP_201645210.1">
    <property type="nucleotide sequence ID" value="NZ_CAJHCP010000013.1"/>
</dbReference>
<keyword evidence="1 2" id="KW-0227">DNA damage</keyword>
<comment type="similarity">
    <text evidence="2">Belongs to the MGMT family.</text>
</comment>
<comment type="subcellular location">
    <subcellularLocation>
        <location evidence="2">Cytoplasm</location>
    </subcellularLocation>
</comment>
<evidence type="ECO:0000256" key="3">
    <source>
        <dbReference type="SAM" id="MobiDB-lite"/>
    </source>
</evidence>
<dbReference type="InterPro" id="IPR036217">
    <property type="entry name" value="MethylDNA_cys_MeTrfase_DNAb"/>
</dbReference>
<dbReference type="CDD" id="cd06445">
    <property type="entry name" value="ATase"/>
    <property type="match status" value="1"/>
</dbReference>
<keyword evidence="2 6" id="KW-0808">Transferase</keyword>
<evidence type="ECO:0000313" key="7">
    <source>
        <dbReference type="Proteomes" id="UP000598032"/>
    </source>
</evidence>
<keyword evidence="7" id="KW-1185">Reference proteome</keyword>
<evidence type="ECO:0000256" key="1">
    <source>
        <dbReference type="ARBA" id="ARBA00022763"/>
    </source>
</evidence>
<comment type="catalytic activity">
    <reaction evidence="2">
        <text>a 6-O-methyl-2'-deoxyguanosine in DNA + L-cysteinyl-[protein] = S-methyl-L-cysteinyl-[protein] + a 2'-deoxyguanosine in DNA</text>
        <dbReference type="Rhea" id="RHEA:24000"/>
        <dbReference type="Rhea" id="RHEA-COMP:10131"/>
        <dbReference type="Rhea" id="RHEA-COMP:10132"/>
        <dbReference type="Rhea" id="RHEA-COMP:11367"/>
        <dbReference type="Rhea" id="RHEA-COMP:11368"/>
        <dbReference type="ChEBI" id="CHEBI:29950"/>
        <dbReference type="ChEBI" id="CHEBI:82612"/>
        <dbReference type="ChEBI" id="CHEBI:85445"/>
        <dbReference type="ChEBI" id="CHEBI:85448"/>
        <dbReference type="EC" id="2.1.1.63"/>
    </reaction>
</comment>
<dbReference type="InterPro" id="IPR036388">
    <property type="entry name" value="WH-like_DNA-bd_sf"/>
</dbReference>